<name>C5B6N8_METEA</name>
<dbReference type="Proteomes" id="UP000009081">
    <property type="component" value="Plasmid p1META1"/>
</dbReference>
<evidence type="ECO:0000259" key="2">
    <source>
        <dbReference type="Pfam" id="PF01526"/>
    </source>
</evidence>
<keyword evidence="3" id="KW-0614">Plasmid</keyword>
<evidence type="ECO:0000313" key="3">
    <source>
        <dbReference type="EMBL" id="ACS44120.1"/>
    </source>
</evidence>
<dbReference type="HOGENOM" id="CLU_2001194_0_0_5"/>
<dbReference type="InterPro" id="IPR002513">
    <property type="entry name" value="Tn3_Tnp_DDE_dom"/>
</dbReference>
<dbReference type="KEGG" id="mea:Mex_p10013"/>
<organism evidence="3 4">
    <name type="scientific">Methylorubrum extorquens (strain ATCC 14718 / DSM 1338 / JCM 2805 / NCIMB 9133 / AM1)</name>
    <name type="common">Methylobacterium extorquens</name>
    <dbReference type="NCBI Taxonomy" id="272630"/>
    <lineage>
        <taxon>Bacteria</taxon>
        <taxon>Pseudomonadati</taxon>
        <taxon>Pseudomonadota</taxon>
        <taxon>Alphaproteobacteria</taxon>
        <taxon>Hyphomicrobiales</taxon>
        <taxon>Methylobacteriaceae</taxon>
        <taxon>Methylorubrum</taxon>
    </lineage>
</organism>
<proteinExistence type="predicted"/>
<keyword evidence="4" id="KW-1185">Reference proteome</keyword>
<reference evidence="3 4" key="1">
    <citation type="journal article" date="2009" name="PLoS ONE">
        <title>Methylobacterium genome sequences: a reference blueprint to investigate microbial metabolism of C1 compounds from natural and industrial sources.</title>
        <authorList>
            <person name="Vuilleumier S."/>
            <person name="Chistoserdova L."/>
            <person name="Lee M.-C."/>
            <person name="Bringel F."/>
            <person name="Lajus A."/>
            <person name="Zhou Y."/>
            <person name="Gourion B."/>
            <person name="Barbe V."/>
            <person name="Chang J."/>
            <person name="Cruveiller S."/>
            <person name="Dossat C."/>
            <person name="Gillett W."/>
            <person name="Gruffaz C."/>
            <person name="Haugen E."/>
            <person name="Hourcade E."/>
            <person name="Levy R."/>
            <person name="Mangenot S."/>
            <person name="Muller E."/>
            <person name="Nadalig T."/>
            <person name="Pagni M."/>
            <person name="Penny C."/>
            <person name="Peyraud R."/>
            <person name="Robinson D.G."/>
            <person name="Roche D."/>
            <person name="Rouy Z."/>
            <person name="Saenampechek C."/>
            <person name="Salvignol G."/>
            <person name="Vallenet D."/>
            <person name="Wu Z."/>
            <person name="Marx C.J."/>
            <person name="Vorholt J.A."/>
            <person name="Olson M.V."/>
            <person name="Kaul R."/>
            <person name="Weissenbach J."/>
            <person name="Medigue C."/>
            <person name="Lidstrom M.E."/>
        </authorList>
    </citation>
    <scope>NUCLEOTIDE SEQUENCE [LARGE SCALE GENOMIC DNA]</scope>
    <source>
        <strain evidence="4">ATCC 14718 / DSM 1338 / JCM 2805 / NCIMB 9133 / AM1</strain>
    </source>
</reference>
<evidence type="ECO:0000313" key="4">
    <source>
        <dbReference type="Proteomes" id="UP000009081"/>
    </source>
</evidence>
<gene>
    <name evidence="3" type="ordered locus">MexAM1_p1METAp0013</name>
</gene>
<geneLocation type="plasmid" evidence="3 4">
    <name>p1META1</name>
</geneLocation>
<evidence type="ECO:0000256" key="1">
    <source>
        <dbReference type="SAM" id="MobiDB-lite"/>
    </source>
</evidence>
<dbReference type="EMBL" id="CP001512">
    <property type="protein sequence ID" value="ACS44120.1"/>
    <property type="molecule type" value="Genomic_DNA"/>
</dbReference>
<dbReference type="AlphaFoldDB" id="C5B6N8"/>
<protein>
    <recommendedName>
        <fullName evidence="2">Tn3 transposase DDE domain-containing protein</fullName>
    </recommendedName>
</protein>
<feature type="region of interest" description="Disordered" evidence="1">
    <location>
        <begin position="85"/>
        <end position="124"/>
    </location>
</feature>
<dbReference type="Pfam" id="PF01526">
    <property type="entry name" value="DDE_Tnp_Tn3"/>
    <property type="match status" value="1"/>
</dbReference>
<sequence length="124" mass="13613">MDAALAQLRAEGVEVHAADVARLSPLGFAHINMLGRYAFTLPFTMTRAETDSLLRCYPRSCCCASHRTNRRDGPLRRLCVSPVAGLGRQRPGARPVRQERLRGGFANRRPLAPGSAARGRPHHS</sequence>
<feature type="domain" description="Tn3 transposase DDE" evidence="2">
    <location>
        <begin position="1"/>
        <end position="37"/>
    </location>
</feature>
<dbReference type="GO" id="GO:0004803">
    <property type="term" value="F:transposase activity"/>
    <property type="evidence" value="ECO:0007669"/>
    <property type="project" value="InterPro"/>
</dbReference>
<accession>C5B6N8</accession>
<dbReference type="GO" id="GO:0006313">
    <property type="term" value="P:DNA transposition"/>
    <property type="evidence" value="ECO:0007669"/>
    <property type="project" value="InterPro"/>
</dbReference>